<keyword evidence="3" id="KW-1185">Reference proteome</keyword>
<protein>
    <submittedName>
        <fullName evidence="2">Uncharacterized protein</fullName>
    </submittedName>
</protein>
<name>A0A813AGZ2_9DINO</name>
<accession>A0A813AGZ2</accession>
<dbReference type="EMBL" id="CAJNJA010058670">
    <property type="protein sequence ID" value="CAE7865246.1"/>
    <property type="molecule type" value="Genomic_DNA"/>
</dbReference>
<proteinExistence type="predicted"/>
<comment type="caution">
    <text evidence="2">The sequence shown here is derived from an EMBL/GenBank/DDBJ whole genome shotgun (WGS) entry which is preliminary data.</text>
</comment>
<gene>
    <name evidence="2" type="ORF">SNEC2469_LOCUS27660</name>
</gene>
<dbReference type="Proteomes" id="UP000601435">
    <property type="component" value="Unassembled WGS sequence"/>
</dbReference>
<sequence>MMLSAALCAMSAAFAASAAYAARRVVQKLSDVESAVWFYADKVQAGEYRQDRAAGLQNDVSRKIMQAFQQCSEQGNCNPGLYLQRQLQAAMESAIRAAVLQGVADKELWWKCSVLEAKLCLCRDWLVDVQNARLKNGCEIFAKVTAGRIQMHPAACPQTRIAEWQQLAVGDGMQVFGLKPLLMQIEDRVQEVQTLCNAGAEHAVKSRRVQRFEIFWYHADWCLPMQKFHLQLHSERCRRCVQRCVCLELAAFCRVASP</sequence>
<dbReference type="OrthoDB" id="447964at2759"/>
<dbReference type="AlphaFoldDB" id="A0A813AGZ2"/>
<evidence type="ECO:0000313" key="2">
    <source>
        <dbReference type="EMBL" id="CAE7865246.1"/>
    </source>
</evidence>
<feature type="chain" id="PRO_5032814690" evidence="1">
    <location>
        <begin position="22"/>
        <end position="258"/>
    </location>
</feature>
<evidence type="ECO:0000256" key="1">
    <source>
        <dbReference type="SAM" id="SignalP"/>
    </source>
</evidence>
<reference evidence="2" key="1">
    <citation type="submission" date="2021-02" db="EMBL/GenBank/DDBJ databases">
        <authorList>
            <person name="Dougan E. K."/>
            <person name="Rhodes N."/>
            <person name="Thang M."/>
            <person name="Chan C."/>
        </authorList>
    </citation>
    <scope>NUCLEOTIDE SEQUENCE</scope>
</reference>
<keyword evidence="1" id="KW-0732">Signal</keyword>
<organism evidence="2 3">
    <name type="scientific">Symbiodinium necroappetens</name>
    <dbReference type="NCBI Taxonomy" id="1628268"/>
    <lineage>
        <taxon>Eukaryota</taxon>
        <taxon>Sar</taxon>
        <taxon>Alveolata</taxon>
        <taxon>Dinophyceae</taxon>
        <taxon>Suessiales</taxon>
        <taxon>Symbiodiniaceae</taxon>
        <taxon>Symbiodinium</taxon>
    </lineage>
</organism>
<evidence type="ECO:0000313" key="3">
    <source>
        <dbReference type="Proteomes" id="UP000601435"/>
    </source>
</evidence>
<feature type="signal peptide" evidence="1">
    <location>
        <begin position="1"/>
        <end position="21"/>
    </location>
</feature>